<dbReference type="RefSeq" id="WP_012435756.1">
    <property type="nucleotide sequence ID" value="NZ_CABKQE010000004.1"/>
</dbReference>
<evidence type="ECO:0000313" key="1">
    <source>
        <dbReference type="EMBL" id="MBX3891973.1"/>
    </source>
</evidence>
<name>A0A2P4RAR0_RALPI</name>
<gene>
    <name evidence="1" type="ORF">DEE74_19085</name>
</gene>
<dbReference type="PANTHER" id="PTHR37310:SF1">
    <property type="entry name" value="CYTOPLASMIC PROTEIN"/>
    <property type="match status" value="1"/>
</dbReference>
<protein>
    <submittedName>
        <fullName evidence="1">Four-helix bundle copper-binding protein</fullName>
    </submittedName>
</protein>
<dbReference type="Gene3D" id="1.20.1270.360">
    <property type="match status" value="1"/>
</dbReference>
<accession>A0A2P4RAR0</accession>
<evidence type="ECO:0000313" key="2">
    <source>
        <dbReference type="Proteomes" id="UP001199322"/>
    </source>
</evidence>
<reference evidence="1" key="1">
    <citation type="submission" date="2018-06" db="EMBL/GenBank/DDBJ databases">
        <authorList>
            <person name="O'Rourke A."/>
        </authorList>
    </citation>
    <scope>NUCLEOTIDE SEQUENCE</scope>
    <source>
        <strain evidence="1">132550021-3</strain>
    </source>
</reference>
<comment type="caution">
    <text evidence="1">The sequence shown here is derived from an EMBL/GenBank/DDBJ whole genome shotgun (WGS) entry which is preliminary data.</text>
</comment>
<dbReference type="CDD" id="cd08026">
    <property type="entry name" value="DUF326"/>
    <property type="match status" value="1"/>
</dbReference>
<dbReference type="InterPro" id="IPR005560">
    <property type="entry name" value="Csp_YhjQ"/>
</dbReference>
<dbReference type="PANTHER" id="PTHR37310">
    <property type="entry name" value="CYTOPLASMIC PROTEIN-RELATED"/>
    <property type="match status" value="1"/>
</dbReference>
<dbReference type="Proteomes" id="UP001199322">
    <property type="component" value="Unassembled WGS sequence"/>
</dbReference>
<dbReference type="Pfam" id="PF03860">
    <property type="entry name" value="Csp"/>
    <property type="match status" value="1"/>
</dbReference>
<dbReference type="InterPro" id="IPR044543">
    <property type="entry name" value="YHJQ-like"/>
</dbReference>
<dbReference type="EMBL" id="QGBI01000019">
    <property type="protein sequence ID" value="MBX3891973.1"/>
    <property type="molecule type" value="Genomic_DNA"/>
</dbReference>
<organism evidence="1 2">
    <name type="scientific">Ralstonia pickettii</name>
    <name type="common">Burkholderia pickettii</name>
    <dbReference type="NCBI Taxonomy" id="329"/>
    <lineage>
        <taxon>Bacteria</taxon>
        <taxon>Pseudomonadati</taxon>
        <taxon>Pseudomonadota</taxon>
        <taxon>Betaproteobacteria</taxon>
        <taxon>Burkholderiales</taxon>
        <taxon>Burkholderiaceae</taxon>
        <taxon>Ralstonia</taxon>
    </lineage>
</organism>
<sequence>MSHQTYQECLDACNACQVTCLHCAVACLNEPSPAELADCIRLDLDCAELCQTAVGYMARGSSQAKAVCVLCATICQKCGAECAKHAHDHCQTCARACEECAQACRAMQ</sequence>
<dbReference type="AlphaFoldDB" id="A0A2P4RAR0"/>
<proteinExistence type="predicted"/>
<dbReference type="GeneID" id="61391043"/>